<accession>A0A022RVL6</accession>
<keyword evidence="3" id="KW-1185">Reference proteome</keyword>
<name>A0A022RVL6_ERYGU</name>
<dbReference type="AlphaFoldDB" id="A0A022RVL6"/>
<evidence type="ECO:0000313" key="3">
    <source>
        <dbReference type="Proteomes" id="UP000030748"/>
    </source>
</evidence>
<gene>
    <name evidence="2" type="ORF">MIMGU_mgv11b021190mg</name>
</gene>
<sequence length="94" mass="11066">MAHEVSDVNPTQNRRRRRKEPPQPETAETTPKDSERKQEYLRVGGGEAQAPQFPVRRRKLLSELRRRLPQRRRVRPPLSVRFRSGFYLAATLCT</sequence>
<reference evidence="2 3" key="1">
    <citation type="journal article" date="2013" name="Proc. Natl. Acad. Sci. U.S.A.">
        <title>Fine-scale variation in meiotic recombination in Mimulus inferred from population shotgun sequencing.</title>
        <authorList>
            <person name="Hellsten U."/>
            <person name="Wright K.M."/>
            <person name="Jenkins J."/>
            <person name="Shu S."/>
            <person name="Yuan Y."/>
            <person name="Wessler S.R."/>
            <person name="Schmutz J."/>
            <person name="Willis J.H."/>
            <person name="Rokhsar D.S."/>
        </authorList>
    </citation>
    <scope>NUCLEOTIDE SEQUENCE [LARGE SCALE GENOMIC DNA]</scope>
    <source>
        <strain evidence="3">cv. DUN x IM62</strain>
    </source>
</reference>
<dbReference type="Proteomes" id="UP000030748">
    <property type="component" value="Unassembled WGS sequence"/>
</dbReference>
<dbReference type="EMBL" id="KI630214">
    <property type="protein sequence ID" value="EYU44562.1"/>
    <property type="molecule type" value="Genomic_DNA"/>
</dbReference>
<proteinExistence type="predicted"/>
<feature type="region of interest" description="Disordered" evidence="1">
    <location>
        <begin position="1"/>
        <end position="37"/>
    </location>
</feature>
<organism evidence="2 3">
    <name type="scientific">Erythranthe guttata</name>
    <name type="common">Yellow monkey flower</name>
    <name type="synonym">Mimulus guttatus</name>
    <dbReference type="NCBI Taxonomy" id="4155"/>
    <lineage>
        <taxon>Eukaryota</taxon>
        <taxon>Viridiplantae</taxon>
        <taxon>Streptophyta</taxon>
        <taxon>Embryophyta</taxon>
        <taxon>Tracheophyta</taxon>
        <taxon>Spermatophyta</taxon>
        <taxon>Magnoliopsida</taxon>
        <taxon>eudicotyledons</taxon>
        <taxon>Gunneridae</taxon>
        <taxon>Pentapetalae</taxon>
        <taxon>asterids</taxon>
        <taxon>lamiids</taxon>
        <taxon>Lamiales</taxon>
        <taxon>Phrymaceae</taxon>
        <taxon>Erythranthe</taxon>
    </lineage>
</organism>
<protein>
    <submittedName>
        <fullName evidence="2">Uncharacterized protein</fullName>
    </submittedName>
</protein>
<evidence type="ECO:0000256" key="1">
    <source>
        <dbReference type="SAM" id="MobiDB-lite"/>
    </source>
</evidence>
<evidence type="ECO:0000313" key="2">
    <source>
        <dbReference type="EMBL" id="EYU44562.1"/>
    </source>
</evidence>